<dbReference type="Pfam" id="PF02163">
    <property type="entry name" value="Peptidase_M50"/>
    <property type="match status" value="2"/>
</dbReference>
<dbReference type="GO" id="GO:0006508">
    <property type="term" value="P:proteolysis"/>
    <property type="evidence" value="ECO:0007669"/>
    <property type="project" value="UniProtKB-KW"/>
</dbReference>
<dbReference type="SUPFAM" id="SSF54631">
    <property type="entry name" value="CBS-domain pair"/>
    <property type="match status" value="1"/>
</dbReference>
<sequence>MLRGAIPAGRIAGIRISVHWSLLPTLALLASLLSLSILPVHFAGRPVLLYWIIGTVAATGFILTLVAHEFAHSLVARRHGVSVDRVTLWLLGGMSELREEPPDPKADLHIALAGPITSLLIGVVSLVVAFAVEQVTGPLVTAALVWLGTANLIVAIFNLLPGAPLDGGRVLRAVLWHRSGDRLAAATSAARSGRALGLVLILLGGAQANVFGSGGIWLMLLGWFLRSAAHVELMTASARHRLGDLHVADAMTPTPVAAAAGDTVEEFLASKASSSHHRIFPVVDPDVHPVGVITLSDLARTTPAARRRTTIGSLARTLPDADIVTGDTLLADVTRAVLLRPGLDLIAVVDSEQHLTGIVTATDLVRGCDRTALGLSLRDHPTMPGSGSGSSSSGGPD</sequence>
<dbReference type="InterPro" id="IPR008915">
    <property type="entry name" value="Peptidase_M50"/>
</dbReference>
<dbReference type="Pfam" id="PF00571">
    <property type="entry name" value="CBS"/>
    <property type="match status" value="2"/>
</dbReference>
<dbReference type="KEGG" id="roz:CBI38_09635"/>
<evidence type="ECO:0000256" key="7">
    <source>
        <dbReference type="ARBA" id="ARBA00022737"/>
    </source>
</evidence>
<evidence type="ECO:0000256" key="18">
    <source>
        <dbReference type="SAM" id="MobiDB-lite"/>
    </source>
</evidence>
<evidence type="ECO:0000313" key="20">
    <source>
        <dbReference type="EMBL" id="AWK71813.1"/>
    </source>
</evidence>
<dbReference type="EMBL" id="CP021354">
    <property type="protein sequence ID" value="AWK71813.1"/>
    <property type="molecule type" value="Genomic_DNA"/>
</dbReference>
<feature type="binding site" evidence="16">
    <location>
        <position position="68"/>
    </location>
    <ligand>
        <name>Zn(2+)</name>
        <dbReference type="ChEBI" id="CHEBI:29105"/>
        <note>catalytic</note>
    </ligand>
</feature>
<keyword evidence="6 14" id="KW-0479">Metal-binding</keyword>
<dbReference type="GO" id="GO:0046872">
    <property type="term" value="F:metal ion binding"/>
    <property type="evidence" value="ECO:0007669"/>
    <property type="project" value="UniProtKB-UniRule"/>
</dbReference>
<dbReference type="PANTHER" id="PTHR39188">
    <property type="entry name" value="MEMBRANE-ASSOCIATED ZINC METALLOPROTEASE M50B"/>
    <property type="match status" value="1"/>
</dbReference>
<keyword evidence="7" id="KW-0677">Repeat</keyword>
<organism evidence="20 21">
    <name type="scientific">Rhodococcus oxybenzonivorans</name>
    <dbReference type="NCBI Taxonomy" id="1990687"/>
    <lineage>
        <taxon>Bacteria</taxon>
        <taxon>Bacillati</taxon>
        <taxon>Actinomycetota</taxon>
        <taxon>Actinomycetes</taxon>
        <taxon>Mycobacteriales</taxon>
        <taxon>Nocardiaceae</taxon>
        <taxon>Rhodococcus</taxon>
    </lineage>
</organism>
<keyword evidence="8 14" id="KW-0378">Hydrolase</keyword>
<keyword evidence="9 14" id="KW-0862">Zinc</keyword>
<feature type="transmembrane region" description="Helical" evidence="14">
    <location>
        <begin position="138"/>
        <end position="160"/>
    </location>
</feature>
<feature type="transmembrane region" description="Helical" evidence="14">
    <location>
        <begin position="198"/>
        <end position="225"/>
    </location>
</feature>
<evidence type="ECO:0000256" key="3">
    <source>
        <dbReference type="ARBA" id="ARBA00022475"/>
    </source>
</evidence>
<keyword evidence="13 14" id="KW-0472">Membrane</keyword>
<reference evidence="20 21" key="1">
    <citation type="submission" date="2017-05" db="EMBL/GenBank/DDBJ databases">
        <title>Isolation of Rhodococcus sp. S2-17 biodegrading of BP-3.</title>
        <authorList>
            <person name="Lee Y."/>
            <person name="Kim K.H."/>
            <person name="Chun B.H."/>
            <person name="Jung H.S."/>
            <person name="Jeon C.O."/>
        </authorList>
    </citation>
    <scope>NUCLEOTIDE SEQUENCE [LARGE SCALE GENOMIC DNA]</scope>
    <source>
        <strain evidence="20 21">S2-17</strain>
    </source>
</reference>
<comment type="similarity">
    <text evidence="2 14">Belongs to the peptidase M50B family.</text>
</comment>
<evidence type="ECO:0000256" key="11">
    <source>
        <dbReference type="ARBA" id="ARBA00023049"/>
    </source>
</evidence>
<name>A0A2S2BTA5_9NOCA</name>
<evidence type="ECO:0000259" key="19">
    <source>
        <dbReference type="PROSITE" id="PS51371"/>
    </source>
</evidence>
<comment type="subcellular location">
    <subcellularLocation>
        <location evidence="1 14">Cell membrane</location>
        <topology evidence="1 14">Multi-pass membrane protein</topology>
    </subcellularLocation>
</comment>
<dbReference type="GO" id="GO:0008237">
    <property type="term" value="F:metallopeptidase activity"/>
    <property type="evidence" value="ECO:0007669"/>
    <property type="project" value="UniProtKB-UniRule"/>
</dbReference>
<evidence type="ECO:0000256" key="1">
    <source>
        <dbReference type="ARBA" id="ARBA00004651"/>
    </source>
</evidence>
<evidence type="ECO:0000256" key="4">
    <source>
        <dbReference type="ARBA" id="ARBA00022670"/>
    </source>
</evidence>
<feature type="transmembrane region" description="Helical" evidence="14">
    <location>
        <begin position="108"/>
        <end position="132"/>
    </location>
</feature>
<evidence type="ECO:0000256" key="13">
    <source>
        <dbReference type="ARBA" id="ARBA00023136"/>
    </source>
</evidence>
<evidence type="ECO:0000256" key="16">
    <source>
        <dbReference type="PIRSR" id="PIRSR006404-2"/>
    </source>
</evidence>
<dbReference type="PROSITE" id="PS51371">
    <property type="entry name" value="CBS"/>
    <property type="match status" value="1"/>
</dbReference>
<feature type="binding site" evidence="16">
    <location>
        <position position="72"/>
    </location>
    <ligand>
        <name>Zn(2+)</name>
        <dbReference type="ChEBI" id="CHEBI:29105"/>
        <note>catalytic</note>
    </ligand>
</feature>
<dbReference type="InterPro" id="IPR046342">
    <property type="entry name" value="CBS_dom_sf"/>
</dbReference>
<keyword evidence="12 17" id="KW-0129">CBS domain</keyword>
<feature type="region of interest" description="Disordered" evidence="18">
    <location>
        <begin position="377"/>
        <end position="397"/>
    </location>
</feature>
<gene>
    <name evidence="20" type="ORF">CBI38_09635</name>
</gene>
<dbReference type="CDD" id="cd06164">
    <property type="entry name" value="S2P-M50_SpoIVFB_CBS"/>
    <property type="match status" value="1"/>
</dbReference>
<evidence type="ECO:0000256" key="14">
    <source>
        <dbReference type="PIRNR" id="PIRNR006404"/>
    </source>
</evidence>
<evidence type="ECO:0000256" key="17">
    <source>
        <dbReference type="PROSITE-ProRule" id="PRU00703"/>
    </source>
</evidence>
<dbReference type="PANTHER" id="PTHR39188:SF3">
    <property type="entry name" value="STAGE IV SPORULATION PROTEIN FB"/>
    <property type="match status" value="1"/>
</dbReference>
<evidence type="ECO:0000256" key="2">
    <source>
        <dbReference type="ARBA" id="ARBA00007931"/>
    </source>
</evidence>
<comment type="cofactor">
    <cofactor evidence="14 16">
        <name>Zn(2+)</name>
        <dbReference type="ChEBI" id="CHEBI:29105"/>
    </cofactor>
    <text evidence="14 16">Binds 1 zinc ion per subunit.</text>
</comment>
<dbReference type="InterPro" id="IPR016483">
    <property type="entry name" value="UCP006404_Pept_M50_CBS"/>
</dbReference>
<keyword evidence="10 14" id="KW-1133">Transmembrane helix</keyword>
<keyword evidence="3 14" id="KW-1003">Cell membrane</keyword>
<evidence type="ECO:0000256" key="15">
    <source>
        <dbReference type="PIRSR" id="PIRSR006404-1"/>
    </source>
</evidence>
<evidence type="ECO:0000256" key="6">
    <source>
        <dbReference type="ARBA" id="ARBA00022723"/>
    </source>
</evidence>
<evidence type="ECO:0000313" key="21">
    <source>
        <dbReference type="Proteomes" id="UP000245711"/>
    </source>
</evidence>
<evidence type="ECO:0000256" key="12">
    <source>
        <dbReference type="ARBA" id="ARBA00023122"/>
    </source>
</evidence>
<keyword evidence="21" id="KW-1185">Reference proteome</keyword>
<dbReference type="AlphaFoldDB" id="A0A2S2BTA5"/>
<keyword evidence="5 14" id="KW-0812">Transmembrane</keyword>
<keyword evidence="4 14" id="KW-0645">Protease</keyword>
<dbReference type="InterPro" id="IPR000644">
    <property type="entry name" value="CBS_dom"/>
</dbReference>
<proteinExistence type="inferred from homology"/>
<evidence type="ECO:0000256" key="8">
    <source>
        <dbReference type="ARBA" id="ARBA00022801"/>
    </source>
</evidence>
<feature type="transmembrane region" description="Helical" evidence="14">
    <location>
        <begin position="48"/>
        <end position="68"/>
    </location>
</feature>
<evidence type="ECO:0000256" key="5">
    <source>
        <dbReference type="ARBA" id="ARBA00022692"/>
    </source>
</evidence>
<protein>
    <recommendedName>
        <fullName evidence="14">Zinc metalloprotease</fullName>
    </recommendedName>
</protein>
<dbReference type="OrthoDB" id="9781963at2"/>
<feature type="transmembrane region" description="Helical" evidence="14">
    <location>
        <begin position="20"/>
        <end position="42"/>
    </location>
</feature>
<dbReference type="PIRSF" id="PIRSF006404">
    <property type="entry name" value="UCP006404_Pept_M50_CBS"/>
    <property type="match status" value="1"/>
</dbReference>
<dbReference type="RefSeq" id="WP_109328424.1">
    <property type="nucleotide sequence ID" value="NZ_CP021354.1"/>
</dbReference>
<accession>A0A2S2BTA5</accession>
<feature type="active site" evidence="15">
    <location>
        <position position="69"/>
    </location>
</feature>
<dbReference type="Proteomes" id="UP000245711">
    <property type="component" value="Chromosome"/>
</dbReference>
<evidence type="ECO:0000256" key="10">
    <source>
        <dbReference type="ARBA" id="ARBA00022989"/>
    </source>
</evidence>
<dbReference type="Gene3D" id="3.10.580.10">
    <property type="entry name" value="CBS-domain"/>
    <property type="match status" value="1"/>
</dbReference>
<keyword evidence="11 14" id="KW-0482">Metalloprotease</keyword>
<feature type="binding site" evidence="16">
    <location>
        <position position="166"/>
    </location>
    <ligand>
        <name>Zn(2+)</name>
        <dbReference type="ChEBI" id="CHEBI:29105"/>
        <note>catalytic</note>
    </ligand>
</feature>
<evidence type="ECO:0000256" key="9">
    <source>
        <dbReference type="ARBA" id="ARBA00022833"/>
    </source>
</evidence>
<feature type="domain" description="CBS" evidence="19">
    <location>
        <begin position="251"/>
        <end position="310"/>
    </location>
</feature>
<dbReference type="GO" id="GO:0005886">
    <property type="term" value="C:plasma membrane"/>
    <property type="evidence" value="ECO:0007669"/>
    <property type="project" value="UniProtKB-SubCell"/>
</dbReference>